<keyword evidence="7" id="KW-0325">Glycoprotein</keyword>
<dbReference type="InterPro" id="IPR016169">
    <property type="entry name" value="FAD-bd_PCMH_sub2"/>
</dbReference>
<evidence type="ECO:0000256" key="3">
    <source>
        <dbReference type="ARBA" id="ARBA00022630"/>
    </source>
</evidence>
<dbReference type="Gene3D" id="3.40.462.20">
    <property type="match status" value="1"/>
</dbReference>
<dbReference type="AlphaFoldDB" id="A0A2N9G8I5"/>
<keyword evidence="6" id="KW-1015">Disulfide bond</keyword>
<dbReference type="InterPro" id="IPR012951">
    <property type="entry name" value="BBE"/>
</dbReference>
<accession>A0A2N9G8I5</accession>
<dbReference type="InterPro" id="IPR006094">
    <property type="entry name" value="Oxid_FAD_bind_N"/>
</dbReference>
<dbReference type="EMBL" id="OIVN01005612">
    <property type="protein sequence ID" value="SPD23287.1"/>
    <property type="molecule type" value="Genomic_DNA"/>
</dbReference>
<dbReference type="Gene3D" id="3.30.465.10">
    <property type="match status" value="1"/>
</dbReference>
<dbReference type="Pfam" id="PF01565">
    <property type="entry name" value="FAD_binding_4"/>
    <property type="match status" value="1"/>
</dbReference>
<evidence type="ECO:0000256" key="2">
    <source>
        <dbReference type="ARBA" id="ARBA00005466"/>
    </source>
</evidence>
<feature type="chain" id="PRO_5015084622" description="FAD-binding PCMH-type domain-containing protein" evidence="8">
    <location>
        <begin position="23"/>
        <end position="529"/>
    </location>
</feature>
<evidence type="ECO:0000256" key="5">
    <source>
        <dbReference type="ARBA" id="ARBA00022827"/>
    </source>
</evidence>
<protein>
    <recommendedName>
        <fullName evidence="9">FAD-binding PCMH-type domain-containing protein</fullName>
    </recommendedName>
</protein>
<feature type="signal peptide" evidence="8">
    <location>
        <begin position="1"/>
        <end position="22"/>
    </location>
</feature>
<evidence type="ECO:0000256" key="8">
    <source>
        <dbReference type="SAM" id="SignalP"/>
    </source>
</evidence>
<evidence type="ECO:0000256" key="4">
    <source>
        <dbReference type="ARBA" id="ARBA00022729"/>
    </source>
</evidence>
<gene>
    <name evidence="10" type="ORF">FSB_LOCUS26838</name>
    <name evidence="11" type="ORF">FSB_LOCUS51169</name>
</gene>
<dbReference type="InterPro" id="IPR016166">
    <property type="entry name" value="FAD-bd_PCMH"/>
</dbReference>
<dbReference type="Pfam" id="PF08031">
    <property type="entry name" value="BBE"/>
    <property type="match status" value="1"/>
</dbReference>
<evidence type="ECO:0000313" key="10">
    <source>
        <dbReference type="EMBL" id="SPC98956.1"/>
    </source>
</evidence>
<keyword evidence="4 8" id="KW-0732">Signal</keyword>
<proteinExistence type="inferred from homology"/>
<organism evidence="10">
    <name type="scientific">Fagus sylvatica</name>
    <name type="common">Beechnut</name>
    <dbReference type="NCBI Taxonomy" id="28930"/>
    <lineage>
        <taxon>Eukaryota</taxon>
        <taxon>Viridiplantae</taxon>
        <taxon>Streptophyta</taxon>
        <taxon>Embryophyta</taxon>
        <taxon>Tracheophyta</taxon>
        <taxon>Spermatophyta</taxon>
        <taxon>Magnoliopsida</taxon>
        <taxon>eudicotyledons</taxon>
        <taxon>Gunneridae</taxon>
        <taxon>Pentapetalae</taxon>
        <taxon>rosids</taxon>
        <taxon>fabids</taxon>
        <taxon>Fagales</taxon>
        <taxon>Fagaceae</taxon>
        <taxon>Fagus</taxon>
    </lineage>
</organism>
<evidence type="ECO:0000256" key="6">
    <source>
        <dbReference type="ARBA" id="ARBA00023157"/>
    </source>
</evidence>
<sequence>MKGSTIALLSLFSILLFPVSWATTTLASVQDNFIQCLDNALPVQPHIYIPNNPLFASVLQSHKRNLRFDTPTTPKPFVIVTATNESHVQATVVCAKKLGIELRLRSGGHDYEGVSYVSQVPFVILDMFNLRSIDIDIENESAWVQAGATLGEIYYAIAHESKNHAFAAGVCPDLGAGGHIGGGGYGNLLRQYGVATDNVLDAQIVDAKGRILDRKSMGEDLFWAIRGGGAGSFGVILSWKIKLVRVPDTVTVFRVSRTLDQGATDIVSDWEQVVDKLPKSLFIRVWLKTVNGTYEPERTIQASFIGMFLGESKRLVQLMHKRLPKLGLQQKEAIEMSWLESVVFWADKPLGTPVEVLLGRATKPGIFLKRKSDYVVEPISKTGLEAIWSTMIELEDVMMLWNPYGGMMSNISATETAFPHRAGNIFKIQYSTNWMEEGIEAANLYLNKTRKLFEAMTPYVSKNPRKAFLNYRDLDIGTSSNGNYEEAKVYGIKYFEGNFDRLVRVKTMVDPDNFFRNEQSIPTLPSRKP</sequence>
<dbReference type="PANTHER" id="PTHR32448">
    <property type="entry name" value="OS08G0158400 PROTEIN"/>
    <property type="match status" value="1"/>
</dbReference>
<keyword evidence="3" id="KW-0285">Flavoprotein</keyword>
<name>A0A2N9G8I5_FAGSY</name>
<dbReference type="EMBL" id="OIVN01001922">
    <property type="protein sequence ID" value="SPC98956.1"/>
    <property type="molecule type" value="Genomic_DNA"/>
</dbReference>
<dbReference type="PROSITE" id="PS51387">
    <property type="entry name" value="FAD_PCMH"/>
    <property type="match status" value="1"/>
</dbReference>
<evidence type="ECO:0000259" key="9">
    <source>
        <dbReference type="PROSITE" id="PS51387"/>
    </source>
</evidence>
<dbReference type="InterPro" id="IPR016167">
    <property type="entry name" value="FAD-bd_PCMH_sub1"/>
</dbReference>
<dbReference type="GO" id="GO:0071949">
    <property type="term" value="F:FAD binding"/>
    <property type="evidence" value="ECO:0007669"/>
    <property type="project" value="InterPro"/>
</dbReference>
<dbReference type="InterPro" id="IPR036318">
    <property type="entry name" value="FAD-bd_PCMH-like_sf"/>
</dbReference>
<evidence type="ECO:0000256" key="7">
    <source>
        <dbReference type="ARBA" id="ARBA00023180"/>
    </source>
</evidence>
<comment type="cofactor">
    <cofactor evidence="1">
        <name>FAD</name>
        <dbReference type="ChEBI" id="CHEBI:57692"/>
    </cofactor>
</comment>
<feature type="domain" description="FAD-binding PCMH-type" evidence="9">
    <location>
        <begin position="72"/>
        <end position="246"/>
    </location>
</feature>
<comment type="similarity">
    <text evidence="2">Belongs to the oxygen-dependent FAD-linked oxidoreductase family.</text>
</comment>
<dbReference type="Gene3D" id="3.30.43.10">
    <property type="entry name" value="Uridine Diphospho-n-acetylenolpyruvylglucosamine Reductase, domain 2"/>
    <property type="match status" value="1"/>
</dbReference>
<dbReference type="GO" id="GO:0016491">
    <property type="term" value="F:oxidoreductase activity"/>
    <property type="evidence" value="ECO:0007669"/>
    <property type="project" value="InterPro"/>
</dbReference>
<dbReference type="GO" id="GO:1901696">
    <property type="term" value="P:cannabinoid biosynthetic process"/>
    <property type="evidence" value="ECO:0007669"/>
    <property type="project" value="UniProtKB-ARBA"/>
</dbReference>
<dbReference type="SUPFAM" id="SSF56176">
    <property type="entry name" value="FAD-binding/transporter-associated domain-like"/>
    <property type="match status" value="1"/>
</dbReference>
<keyword evidence="5" id="KW-0274">FAD</keyword>
<evidence type="ECO:0000256" key="1">
    <source>
        <dbReference type="ARBA" id="ARBA00001974"/>
    </source>
</evidence>
<reference evidence="10" key="1">
    <citation type="submission" date="2018-02" db="EMBL/GenBank/DDBJ databases">
        <authorList>
            <person name="Cohen D.B."/>
            <person name="Kent A.D."/>
        </authorList>
    </citation>
    <scope>NUCLEOTIDE SEQUENCE</scope>
</reference>
<evidence type="ECO:0000313" key="11">
    <source>
        <dbReference type="EMBL" id="SPD23287.1"/>
    </source>
</evidence>
<dbReference type="FunFam" id="3.30.43.10:FF:000004">
    <property type="entry name" value="Berberine bridge enzyme-like 15"/>
    <property type="match status" value="1"/>
</dbReference>